<protein>
    <submittedName>
        <fullName evidence="1">Uncharacterized protein</fullName>
    </submittedName>
</protein>
<accession>A0A4R0GN03</accession>
<organism evidence="1 2">
    <name type="scientific">Micromonospora zingiberis</name>
    <dbReference type="NCBI Taxonomy" id="2053011"/>
    <lineage>
        <taxon>Bacteria</taxon>
        <taxon>Bacillati</taxon>
        <taxon>Actinomycetota</taxon>
        <taxon>Actinomycetes</taxon>
        <taxon>Micromonosporales</taxon>
        <taxon>Micromonosporaceae</taxon>
        <taxon>Micromonospora</taxon>
    </lineage>
</organism>
<evidence type="ECO:0000313" key="2">
    <source>
        <dbReference type="Proteomes" id="UP000292274"/>
    </source>
</evidence>
<evidence type="ECO:0000313" key="1">
    <source>
        <dbReference type="EMBL" id="TCB96838.1"/>
    </source>
</evidence>
<reference evidence="1 2" key="1">
    <citation type="submission" date="2019-02" db="EMBL/GenBank/DDBJ databases">
        <title>Jishengella sp. nov., isolated from a root of Zingiber montanum.</title>
        <authorList>
            <person name="Kuncharoen N."/>
            <person name="Kudo T."/>
            <person name="Masahiro Y."/>
            <person name="Ohkuma M."/>
            <person name="Tanasupawat S."/>
        </authorList>
    </citation>
    <scope>NUCLEOTIDE SEQUENCE [LARGE SCALE GENOMIC DNA]</scope>
    <source>
        <strain evidence="1 2">PLAI 1-1</strain>
    </source>
</reference>
<dbReference type="AlphaFoldDB" id="A0A4R0GN03"/>
<name>A0A4R0GN03_9ACTN</name>
<proteinExistence type="predicted"/>
<dbReference type="EMBL" id="SJJR01000008">
    <property type="protein sequence ID" value="TCB96838.1"/>
    <property type="molecule type" value="Genomic_DNA"/>
</dbReference>
<dbReference type="OrthoDB" id="3400526at2"/>
<sequence>MVDAVVLVIVVTGARLAYALVSLYTGPARIRTRAQAIAFLVRAAGPGAVVEAAAPDGTRVTVRSAPVLPSVEVAR</sequence>
<keyword evidence="2" id="KW-1185">Reference proteome</keyword>
<dbReference type="Proteomes" id="UP000292274">
    <property type="component" value="Unassembled WGS sequence"/>
</dbReference>
<gene>
    <name evidence="1" type="ORF">E0H26_14615</name>
</gene>
<dbReference type="RefSeq" id="WP_131304151.1">
    <property type="nucleotide sequence ID" value="NZ_SJJR01000008.1"/>
</dbReference>
<comment type="caution">
    <text evidence="1">The sequence shown here is derived from an EMBL/GenBank/DDBJ whole genome shotgun (WGS) entry which is preliminary data.</text>
</comment>